<feature type="non-terminal residue" evidence="18">
    <location>
        <position position="1"/>
    </location>
</feature>
<keyword evidence="12" id="KW-0233">DNA recombination</keyword>
<keyword evidence="7" id="KW-0460">Magnesium</keyword>
<protein>
    <recommendedName>
        <fullName evidence="17">Integrase catalytic domain-containing protein</fullName>
    </recommendedName>
</protein>
<dbReference type="PANTHER" id="PTHR42648">
    <property type="entry name" value="TRANSPOSASE, PUTATIVE-RELATED"/>
    <property type="match status" value="1"/>
</dbReference>
<evidence type="ECO:0000256" key="8">
    <source>
        <dbReference type="ARBA" id="ARBA00022884"/>
    </source>
</evidence>
<evidence type="ECO:0000313" key="18">
    <source>
        <dbReference type="EMBL" id="MBW0546423.1"/>
    </source>
</evidence>
<dbReference type="Pfam" id="PF07727">
    <property type="entry name" value="RVT_2"/>
    <property type="match status" value="1"/>
</dbReference>
<dbReference type="PROSITE" id="PS50994">
    <property type="entry name" value="INTEGRASE"/>
    <property type="match status" value="1"/>
</dbReference>
<proteinExistence type="predicted"/>
<keyword evidence="13" id="KW-0511">Multifunctional enzyme</keyword>
<dbReference type="GO" id="GO:0005634">
    <property type="term" value="C:nucleus"/>
    <property type="evidence" value="ECO:0007669"/>
    <property type="project" value="UniProtKB-ARBA"/>
</dbReference>
<dbReference type="GO" id="GO:0003723">
    <property type="term" value="F:RNA binding"/>
    <property type="evidence" value="ECO:0007669"/>
    <property type="project" value="UniProtKB-KW"/>
</dbReference>
<evidence type="ECO:0000256" key="6">
    <source>
        <dbReference type="ARBA" id="ARBA00022801"/>
    </source>
</evidence>
<comment type="catalytic activity">
    <reaction evidence="14">
        <text>DNA(n) + a 2'-deoxyribonucleoside 5'-triphosphate = DNA(n+1) + diphosphate</text>
        <dbReference type="Rhea" id="RHEA:22508"/>
        <dbReference type="Rhea" id="RHEA-COMP:17339"/>
        <dbReference type="Rhea" id="RHEA-COMP:17340"/>
        <dbReference type="ChEBI" id="CHEBI:33019"/>
        <dbReference type="ChEBI" id="CHEBI:61560"/>
        <dbReference type="ChEBI" id="CHEBI:173112"/>
        <dbReference type="EC" id="2.7.7.49"/>
    </reaction>
</comment>
<evidence type="ECO:0000256" key="13">
    <source>
        <dbReference type="ARBA" id="ARBA00023268"/>
    </source>
</evidence>
<keyword evidence="4" id="KW-0479">Metal-binding</keyword>
<keyword evidence="2" id="KW-0548">Nucleotidyltransferase</keyword>
<keyword evidence="1" id="KW-0815">Transposition</keyword>
<keyword evidence="11" id="KW-0808">Transferase</keyword>
<dbReference type="GO" id="GO:0006310">
    <property type="term" value="P:DNA recombination"/>
    <property type="evidence" value="ECO:0007669"/>
    <property type="project" value="UniProtKB-KW"/>
</dbReference>
<dbReference type="GO" id="GO:0032196">
    <property type="term" value="P:transposition"/>
    <property type="evidence" value="ECO:0007669"/>
    <property type="project" value="UniProtKB-KW"/>
</dbReference>
<feature type="region of interest" description="Disordered" evidence="16">
    <location>
        <begin position="198"/>
        <end position="238"/>
    </location>
</feature>
<keyword evidence="5" id="KW-0255">Endonuclease</keyword>
<keyword evidence="10" id="KW-0695">RNA-directed DNA polymerase</keyword>
<evidence type="ECO:0000256" key="3">
    <source>
        <dbReference type="ARBA" id="ARBA00022722"/>
    </source>
</evidence>
<evidence type="ECO:0000256" key="5">
    <source>
        <dbReference type="ARBA" id="ARBA00022759"/>
    </source>
</evidence>
<sequence>MATSSGTGIEIPIVDSSDEEVILKTKMIKPDTSNWVQWSCQMENYLTARRYNDLLIPPSEEVKRSPKFRQKNSSALALLWGCVRTELEGVLLDNKTSFYDTWETLGSICGKNSTVTICKTFYELLSLKYNPETSLQTHIHNFQKICARYNSITADKDLEATFPPKLLGATLIRTAVISRVAIEHSRRQPNEQALFVGSSNKHQKHKWEDQKPRNKGWRNGKRIDRPPVNSGKSDSDKRIKNLERMIEKMQASMKPQSAHLATKKINDTISSDSDAFIVKEEAIYSINTYGNTVPITHQGTLTFKGIKISPVYYAPSGPVNLLSVSQLLDHGIRPVIKNDCFLLKKEQTIVAAFKREGNLFVSKLEAHKTFFTSNNDRDWHVVLGHPSDRYLKHLMTTNQIKGNILLTKNCEVYQMAKIKNRPHSRALPSSTLAFHWLHVNTLEISPVTDQGVKHVLVIIDDYSRFNRIYLMSQKNQAQTHLMSYINKIYNKVNITPAFVHTDRGGEFDSNSFRQILFKKGIVLERGPPESPQTNGVAERFNQTLLLNIRCLLAQSRIPIQMWTEAAKHSSLLLSLLPHKAIDMNSPQQVLEKIKMNIEEHINLNSLIPFGTKTTVNVKNSKSKLDPRGETLKALTYESHSDGMRFYNQKTKKIRISRDFQLPQIQGKVLIRQNLDNLPTAVMEHESDEVPMTAHDVTSRSQTDETAVQVEENQALGNDKHYQYVPYYSQAPKDISNKVDAQNILKAGRQSTKQPDQYMLADVVPYCKATSDPQEGAQWKEAMKVEFDSLMSHNTGKLVPYPKDSKVIGGMWHLTKKLNKYGEVYRYKARWVVLGNHQEYLLHYFDTWASVGRNESFKIMLSLVVNCQYIPYQFDVETAFLHGEMDTTVYVKQVRGFETK</sequence>
<dbReference type="Pfam" id="PF00665">
    <property type="entry name" value="rve"/>
    <property type="match status" value="1"/>
</dbReference>
<dbReference type="EMBL" id="AVOT02051416">
    <property type="protein sequence ID" value="MBW0546423.1"/>
    <property type="molecule type" value="Genomic_DNA"/>
</dbReference>
<dbReference type="Proteomes" id="UP000765509">
    <property type="component" value="Unassembled WGS sequence"/>
</dbReference>
<evidence type="ECO:0000256" key="15">
    <source>
        <dbReference type="ARBA" id="ARBA00049244"/>
    </source>
</evidence>
<evidence type="ECO:0000256" key="2">
    <source>
        <dbReference type="ARBA" id="ARBA00022695"/>
    </source>
</evidence>
<dbReference type="GO" id="GO:0004519">
    <property type="term" value="F:endonuclease activity"/>
    <property type="evidence" value="ECO:0007669"/>
    <property type="project" value="UniProtKB-KW"/>
</dbReference>
<dbReference type="InterPro" id="IPR039537">
    <property type="entry name" value="Retrotran_Ty1/copia-like"/>
</dbReference>
<comment type="catalytic activity">
    <reaction evidence="15">
        <text>DNA(n) + a 2'-deoxyribonucleoside 5'-triphosphate = DNA(n+1) + diphosphate</text>
        <dbReference type="Rhea" id="RHEA:22508"/>
        <dbReference type="Rhea" id="RHEA-COMP:17339"/>
        <dbReference type="Rhea" id="RHEA-COMP:17340"/>
        <dbReference type="ChEBI" id="CHEBI:33019"/>
        <dbReference type="ChEBI" id="CHEBI:61560"/>
        <dbReference type="ChEBI" id="CHEBI:173112"/>
        <dbReference type="EC" id="2.7.7.7"/>
    </reaction>
</comment>
<accession>A0A9Q3FUG3</accession>
<evidence type="ECO:0000256" key="12">
    <source>
        <dbReference type="ARBA" id="ARBA00023172"/>
    </source>
</evidence>
<dbReference type="InterPro" id="IPR001584">
    <property type="entry name" value="Integrase_cat-core"/>
</dbReference>
<evidence type="ECO:0000256" key="9">
    <source>
        <dbReference type="ARBA" id="ARBA00022908"/>
    </source>
</evidence>
<evidence type="ECO:0000256" key="7">
    <source>
        <dbReference type="ARBA" id="ARBA00022842"/>
    </source>
</evidence>
<dbReference type="GO" id="GO:0016787">
    <property type="term" value="F:hydrolase activity"/>
    <property type="evidence" value="ECO:0007669"/>
    <property type="project" value="UniProtKB-KW"/>
</dbReference>
<dbReference type="InterPro" id="IPR057670">
    <property type="entry name" value="SH3_retrovirus"/>
</dbReference>
<evidence type="ECO:0000256" key="16">
    <source>
        <dbReference type="SAM" id="MobiDB-lite"/>
    </source>
</evidence>
<dbReference type="PANTHER" id="PTHR42648:SF11">
    <property type="entry name" value="TRANSPOSON TY4-P GAG-POL POLYPROTEIN"/>
    <property type="match status" value="1"/>
</dbReference>
<dbReference type="GO" id="GO:0003887">
    <property type="term" value="F:DNA-directed DNA polymerase activity"/>
    <property type="evidence" value="ECO:0007669"/>
    <property type="project" value="UniProtKB-KW"/>
</dbReference>
<dbReference type="InterPro" id="IPR012337">
    <property type="entry name" value="RNaseH-like_sf"/>
</dbReference>
<dbReference type="GO" id="GO:0003964">
    <property type="term" value="F:RNA-directed DNA polymerase activity"/>
    <property type="evidence" value="ECO:0007669"/>
    <property type="project" value="UniProtKB-KW"/>
</dbReference>
<name>A0A9Q3FUG3_9BASI</name>
<keyword evidence="11" id="KW-0239">DNA-directed DNA polymerase</keyword>
<evidence type="ECO:0000259" key="17">
    <source>
        <dbReference type="PROSITE" id="PS50994"/>
    </source>
</evidence>
<comment type="caution">
    <text evidence="18">The sequence shown here is derived from an EMBL/GenBank/DDBJ whole genome shotgun (WGS) entry which is preliminary data.</text>
</comment>
<evidence type="ECO:0000313" key="19">
    <source>
        <dbReference type="Proteomes" id="UP000765509"/>
    </source>
</evidence>
<dbReference type="SUPFAM" id="SSF53098">
    <property type="entry name" value="Ribonuclease H-like"/>
    <property type="match status" value="1"/>
</dbReference>
<dbReference type="InterPro" id="IPR036397">
    <property type="entry name" value="RNaseH_sf"/>
</dbReference>
<keyword evidence="3" id="KW-0540">Nuclease</keyword>
<dbReference type="GO" id="GO:0046872">
    <property type="term" value="F:metal ion binding"/>
    <property type="evidence" value="ECO:0007669"/>
    <property type="project" value="UniProtKB-KW"/>
</dbReference>
<dbReference type="GO" id="GO:0015074">
    <property type="term" value="P:DNA integration"/>
    <property type="evidence" value="ECO:0007669"/>
    <property type="project" value="UniProtKB-KW"/>
</dbReference>
<keyword evidence="8" id="KW-0694">RNA-binding</keyword>
<evidence type="ECO:0000256" key="1">
    <source>
        <dbReference type="ARBA" id="ARBA00022578"/>
    </source>
</evidence>
<dbReference type="InterPro" id="IPR013103">
    <property type="entry name" value="RVT_2"/>
</dbReference>
<organism evidence="18 19">
    <name type="scientific">Austropuccinia psidii MF-1</name>
    <dbReference type="NCBI Taxonomy" id="1389203"/>
    <lineage>
        <taxon>Eukaryota</taxon>
        <taxon>Fungi</taxon>
        <taxon>Dikarya</taxon>
        <taxon>Basidiomycota</taxon>
        <taxon>Pucciniomycotina</taxon>
        <taxon>Pucciniomycetes</taxon>
        <taxon>Pucciniales</taxon>
        <taxon>Sphaerophragmiaceae</taxon>
        <taxon>Austropuccinia</taxon>
    </lineage>
</organism>
<evidence type="ECO:0000256" key="4">
    <source>
        <dbReference type="ARBA" id="ARBA00022723"/>
    </source>
</evidence>
<evidence type="ECO:0000256" key="14">
    <source>
        <dbReference type="ARBA" id="ARBA00048173"/>
    </source>
</evidence>
<reference evidence="18" key="1">
    <citation type="submission" date="2021-03" db="EMBL/GenBank/DDBJ databases">
        <title>Draft genome sequence of rust myrtle Austropuccinia psidii MF-1, a brazilian biotype.</title>
        <authorList>
            <person name="Quecine M.C."/>
            <person name="Pachon D.M.R."/>
            <person name="Bonatelli M.L."/>
            <person name="Correr F.H."/>
            <person name="Franceschini L.M."/>
            <person name="Leite T.F."/>
            <person name="Margarido G.R.A."/>
            <person name="Almeida C.A."/>
            <person name="Ferrarezi J.A."/>
            <person name="Labate C.A."/>
        </authorList>
    </citation>
    <scope>NUCLEOTIDE SEQUENCE</scope>
    <source>
        <strain evidence="18">MF-1</strain>
    </source>
</reference>
<keyword evidence="6" id="KW-0378">Hydrolase</keyword>
<dbReference type="Pfam" id="PF25597">
    <property type="entry name" value="SH3_retrovirus"/>
    <property type="match status" value="1"/>
</dbReference>
<feature type="domain" description="Integrase catalytic" evidence="17">
    <location>
        <begin position="424"/>
        <end position="594"/>
    </location>
</feature>
<dbReference type="AlphaFoldDB" id="A0A9Q3FUG3"/>
<evidence type="ECO:0000256" key="10">
    <source>
        <dbReference type="ARBA" id="ARBA00022918"/>
    </source>
</evidence>
<dbReference type="OrthoDB" id="9625909at2759"/>
<gene>
    <name evidence="18" type="ORF">O181_086138</name>
</gene>
<evidence type="ECO:0000256" key="11">
    <source>
        <dbReference type="ARBA" id="ARBA00022932"/>
    </source>
</evidence>
<keyword evidence="19" id="KW-1185">Reference proteome</keyword>
<dbReference type="Gene3D" id="3.30.420.10">
    <property type="entry name" value="Ribonuclease H-like superfamily/Ribonuclease H"/>
    <property type="match status" value="1"/>
</dbReference>
<keyword evidence="9" id="KW-0229">DNA integration</keyword>